<gene>
    <name evidence="1" type="ORF">rCG_58732</name>
</gene>
<sequence length="61" mass="7003">MDLRTLSGLRAKGWYSLSNDGLTEELWEAGGRASLRVPLLWRHSWAEQDLLQTTTRETESI</sequence>
<protein>
    <submittedName>
        <fullName evidence="1">RCG58732</fullName>
    </submittedName>
</protein>
<accession>A6JL30</accession>
<dbReference type="EMBL" id="CH473989">
    <property type="protein sequence ID" value="EDM10595.1"/>
    <property type="molecule type" value="Genomic_DNA"/>
</dbReference>
<evidence type="ECO:0000313" key="2">
    <source>
        <dbReference type="Proteomes" id="UP000234681"/>
    </source>
</evidence>
<reference evidence="2" key="1">
    <citation type="submission" date="2005-09" db="EMBL/GenBank/DDBJ databases">
        <authorList>
            <person name="Mural R.J."/>
            <person name="Li P.W."/>
            <person name="Adams M.D."/>
            <person name="Amanatides P.G."/>
            <person name="Baden-Tillson H."/>
            <person name="Barnstead M."/>
            <person name="Chin S.H."/>
            <person name="Dew I."/>
            <person name="Evans C.A."/>
            <person name="Ferriera S."/>
            <person name="Flanigan M."/>
            <person name="Fosler C."/>
            <person name="Glodek A."/>
            <person name="Gu Z."/>
            <person name="Holt R.A."/>
            <person name="Jennings D."/>
            <person name="Kraft C.L."/>
            <person name="Lu F."/>
            <person name="Nguyen T."/>
            <person name="Nusskern D.R."/>
            <person name="Pfannkoch C.M."/>
            <person name="Sitter C."/>
            <person name="Sutton G.G."/>
            <person name="Venter J.C."/>
            <person name="Wang Z."/>
            <person name="Woodage T."/>
            <person name="Zheng X.H."/>
            <person name="Zhong F."/>
        </authorList>
    </citation>
    <scope>NUCLEOTIDE SEQUENCE [LARGE SCALE GENOMIC DNA]</scope>
    <source>
        <strain>BN</strain>
        <strain evidence="2">Sprague-Dawley</strain>
    </source>
</reference>
<name>A6JL30_RAT</name>
<proteinExistence type="predicted"/>
<organism evidence="1 2">
    <name type="scientific">Rattus norvegicus</name>
    <name type="common">Rat</name>
    <dbReference type="NCBI Taxonomy" id="10116"/>
    <lineage>
        <taxon>Eukaryota</taxon>
        <taxon>Metazoa</taxon>
        <taxon>Chordata</taxon>
        <taxon>Craniata</taxon>
        <taxon>Vertebrata</taxon>
        <taxon>Euteleostomi</taxon>
        <taxon>Mammalia</taxon>
        <taxon>Eutheria</taxon>
        <taxon>Euarchontoglires</taxon>
        <taxon>Glires</taxon>
        <taxon>Rodentia</taxon>
        <taxon>Myomorpha</taxon>
        <taxon>Muroidea</taxon>
        <taxon>Muridae</taxon>
        <taxon>Murinae</taxon>
        <taxon>Rattus</taxon>
    </lineage>
</organism>
<dbReference type="AlphaFoldDB" id="A6JL30"/>
<evidence type="ECO:0000313" key="1">
    <source>
        <dbReference type="EMBL" id="EDM10595.1"/>
    </source>
</evidence>
<dbReference type="Proteomes" id="UP000234681">
    <property type="component" value="Chromosome 11"/>
</dbReference>